<comment type="function">
    <text evidence="5">Could be a nuclease involved in processing of the 5'-end of pre-16S rRNA.</text>
</comment>
<dbReference type="PANTHER" id="PTHR33317">
    <property type="entry name" value="POLYNUCLEOTIDYL TRANSFERASE, RIBONUCLEASE H-LIKE SUPERFAMILY PROTEIN"/>
    <property type="match status" value="1"/>
</dbReference>
<dbReference type="EMBL" id="CP022163">
    <property type="protein sequence ID" value="ATB28038.1"/>
    <property type="molecule type" value="Genomic_DNA"/>
</dbReference>
<keyword evidence="3 5" id="KW-0540">Nuclease</keyword>
<keyword evidence="4 5" id="KW-0378">Hydrolase</keyword>
<reference evidence="7 8" key="1">
    <citation type="submission" date="2017-06" db="EMBL/GenBank/DDBJ databases">
        <authorList>
            <person name="Kim H.J."/>
            <person name="Triplett B.A."/>
        </authorList>
    </citation>
    <scope>NUCLEOTIDE SEQUENCE [LARGE SCALE GENOMIC DNA]</scope>
    <source>
        <strain evidence="7 8">DSM 14713</strain>
    </source>
</reference>
<evidence type="ECO:0000313" key="7">
    <source>
        <dbReference type="EMBL" id="ATB28038.1"/>
    </source>
</evidence>
<evidence type="ECO:0000256" key="4">
    <source>
        <dbReference type="ARBA" id="ARBA00022801"/>
    </source>
</evidence>
<organism evidence="7 8">
    <name type="scientific">Melittangium boletus DSM 14713</name>
    <dbReference type="NCBI Taxonomy" id="1294270"/>
    <lineage>
        <taxon>Bacteria</taxon>
        <taxon>Pseudomonadati</taxon>
        <taxon>Myxococcota</taxon>
        <taxon>Myxococcia</taxon>
        <taxon>Myxococcales</taxon>
        <taxon>Cystobacterineae</taxon>
        <taxon>Archangiaceae</taxon>
        <taxon>Melittangium</taxon>
    </lineage>
</organism>
<dbReference type="SUPFAM" id="SSF53098">
    <property type="entry name" value="Ribonuclease H-like"/>
    <property type="match status" value="1"/>
</dbReference>
<dbReference type="Gene3D" id="3.30.420.140">
    <property type="entry name" value="YqgF/RNase H-like domain"/>
    <property type="match status" value="1"/>
</dbReference>
<dbReference type="InterPro" id="IPR006641">
    <property type="entry name" value="YqgF/RNaseH-like_dom"/>
</dbReference>
<dbReference type="InterPro" id="IPR005227">
    <property type="entry name" value="YqgF"/>
</dbReference>
<dbReference type="CDD" id="cd16964">
    <property type="entry name" value="YqgF"/>
    <property type="match status" value="1"/>
</dbReference>
<dbReference type="HAMAP" id="MF_00651">
    <property type="entry name" value="Nuclease_YqgF"/>
    <property type="match status" value="1"/>
</dbReference>
<sequence length="156" mass="17030">MRTLGLDVGTKTIGVAVSDALGLTAQTVTTVRRTSLKVDLAALQKLVEEYEARGFVVGLPLNMDGSEGPRAEATRRFVDVLTQTFGLPVELWDERLSTVAAQRTLLEADLSRAKRREVIDQMAAQFILQGWLDARHAAQARAIHAEDEPDDDDAGT</sequence>
<dbReference type="InterPro" id="IPR037027">
    <property type="entry name" value="YqgF/RNaseH-like_dom_sf"/>
</dbReference>
<dbReference type="InterPro" id="IPR012337">
    <property type="entry name" value="RNaseH-like_sf"/>
</dbReference>
<dbReference type="EC" id="3.1.-.-" evidence="5"/>
<dbReference type="SMART" id="SM00732">
    <property type="entry name" value="YqgFc"/>
    <property type="match status" value="1"/>
</dbReference>
<dbReference type="GO" id="GO:0005829">
    <property type="term" value="C:cytosol"/>
    <property type="evidence" value="ECO:0007669"/>
    <property type="project" value="TreeGrafter"/>
</dbReference>
<evidence type="ECO:0000256" key="2">
    <source>
        <dbReference type="ARBA" id="ARBA00022517"/>
    </source>
</evidence>
<dbReference type="KEGG" id="mbd:MEBOL_001483"/>
<evidence type="ECO:0000256" key="1">
    <source>
        <dbReference type="ARBA" id="ARBA00022490"/>
    </source>
</evidence>
<dbReference type="Proteomes" id="UP000217289">
    <property type="component" value="Chromosome"/>
</dbReference>
<comment type="subcellular location">
    <subcellularLocation>
        <location evidence="5">Cytoplasm</location>
    </subcellularLocation>
</comment>
<keyword evidence="8" id="KW-1185">Reference proteome</keyword>
<protein>
    <recommendedName>
        <fullName evidence="5">Putative pre-16S rRNA nuclease</fullName>
        <ecNumber evidence="5">3.1.-.-</ecNumber>
    </recommendedName>
</protein>
<dbReference type="AlphaFoldDB" id="A0A250IA22"/>
<keyword evidence="1 5" id="KW-0963">Cytoplasm</keyword>
<dbReference type="OrthoDB" id="9796140at2"/>
<dbReference type="GO" id="GO:0000967">
    <property type="term" value="P:rRNA 5'-end processing"/>
    <property type="evidence" value="ECO:0007669"/>
    <property type="project" value="UniProtKB-UniRule"/>
</dbReference>
<gene>
    <name evidence="7" type="ORF">MEBOL_001483</name>
</gene>
<dbReference type="NCBIfam" id="TIGR00250">
    <property type="entry name" value="RNAse_H_YqgF"/>
    <property type="match status" value="1"/>
</dbReference>
<dbReference type="PANTHER" id="PTHR33317:SF4">
    <property type="entry name" value="POLYNUCLEOTIDYL TRANSFERASE, RIBONUCLEASE H-LIKE SUPERFAMILY PROTEIN"/>
    <property type="match status" value="1"/>
</dbReference>
<comment type="similarity">
    <text evidence="5">Belongs to the YqgF HJR family.</text>
</comment>
<evidence type="ECO:0000256" key="3">
    <source>
        <dbReference type="ARBA" id="ARBA00022722"/>
    </source>
</evidence>
<keyword evidence="2 5" id="KW-0690">Ribosome biogenesis</keyword>
<evidence type="ECO:0000256" key="5">
    <source>
        <dbReference type="HAMAP-Rule" id="MF_00651"/>
    </source>
</evidence>
<dbReference type="Pfam" id="PF03652">
    <property type="entry name" value="RuvX"/>
    <property type="match status" value="1"/>
</dbReference>
<proteinExistence type="inferred from homology"/>
<accession>A0A250IA22</accession>
<evidence type="ECO:0000259" key="6">
    <source>
        <dbReference type="SMART" id="SM00732"/>
    </source>
</evidence>
<feature type="domain" description="YqgF/RNase H-like" evidence="6">
    <location>
        <begin position="1"/>
        <end position="101"/>
    </location>
</feature>
<name>A0A250IA22_9BACT</name>
<dbReference type="GO" id="GO:0004518">
    <property type="term" value="F:nuclease activity"/>
    <property type="evidence" value="ECO:0007669"/>
    <property type="project" value="UniProtKB-KW"/>
</dbReference>
<dbReference type="RefSeq" id="WP_095976757.1">
    <property type="nucleotide sequence ID" value="NZ_CP022163.1"/>
</dbReference>
<dbReference type="GO" id="GO:0016788">
    <property type="term" value="F:hydrolase activity, acting on ester bonds"/>
    <property type="evidence" value="ECO:0007669"/>
    <property type="project" value="UniProtKB-UniRule"/>
</dbReference>
<evidence type="ECO:0000313" key="8">
    <source>
        <dbReference type="Proteomes" id="UP000217289"/>
    </source>
</evidence>